<sequence length="420" mass="49059">MANKLNDTVLDAFKYYFLGKLDQFRPIQLNTKVLAFLLCSNRVFHSEFDEMMYQIFATGSRYIVNGIIHQDGTESGRIQKECRSYKSNATTMLVWLNHLYLCGKDGERRILLDTYSATFTDPRSIIKAIYLCQKLNINVYLNPVFRNRLITQLLADVPVLSDDYTKVLPTQYGGGFDCNHWEESLHYGVGPVPFNNSFKKALVLNDYTTEEIDQLGYFELITEQYNHNFLETKDLYMFDWLNRPDLKIVSMLAYNFLGLLDYCPLPKLPNLQNITAGYKLFYINPTVMKSYFSRLLKELYLSTNDCSLVLIKKMTIRMMKYDRELIDQVFRTAYAMYEAAVESDIVVKALHCEIAVIVPLRTLQDTNWKPTPHPNTRIEDYGPDLNVWYHKSDFFQLSCEIFDDDDVIEQLDGKAFEIRE</sequence>
<dbReference type="AlphaFoldDB" id="A0A811JW58"/>
<dbReference type="Proteomes" id="UP000614601">
    <property type="component" value="Unassembled WGS sequence"/>
</dbReference>
<reference evidence="1" key="1">
    <citation type="submission" date="2020-09" db="EMBL/GenBank/DDBJ databases">
        <authorList>
            <person name="Kikuchi T."/>
        </authorList>
    </citation>
    <scope>NUCLEOTIDE SEQUENCE</scope>
    <source>
        <strain evidence="1">SH1</strain>
    </source>
</reference>
<gene>
    <name evidence="1" type="ORF">BOKJ2_LOCUS2146</name>
</gene>
<organism evidence="1 2">
    <name type="scientific">Bursaphelenchus okinawaensis</name>
    <dbReference type="NCBI Taxonomy" id="465554"/>
    <lineage>
        <taxon>Eukaryota</taxon>
        <taxon>Metazoa</taxon>
        <taxon>Ecdysozoa</taxon>
        <taxon>Nematoda</taxon>
        <taxon>Chromadorea</taxon>
        <taxon>Rhabditida</taxon>
        <taxon>Tylenchina</taxon>
        <taxon>Tylenchomorpha</taxon>
        <taxon>Aphelenchoidea</taxon>
        <taxon>Aphelenchoididae</taxon>
        <taxon>Bursaphelenchus</taxon>
    </lineage>
</organism>
<accession>A0A811JW58</accession>
<dbReference type="EMBL" id="CAJFDH010000001">
    <property type="protein sequence ID" value="CAD5207462.1"/>
    <property type="molecule type" value="Genomic_DNA"/>
</dbReference>
<dbReference type="EMBL" id="CAJFCW020000001">
    <property type="protein sequence ID" value="CAG9085735.1"/>
    <property type="molecule type" value="Genomic_DNA"/>
</dbReference>
<keyword evidence="2" id="KW-1185">Reference proteome</keyword>
<proteinExistence type="predicted"/>
<evidence type="ECO:0000313" key="1">
    <source>
        <dbReference type="EMBL" id="CAD5207462.1"/>
    </source>
</evidence>
<protein>
    <submittedName>
        <fullName evidence="1">Uncharacterized protein</fullName>
    </submittedName>
</protein>
<name>A0A811JW58_9BILA</name>
<dbReference type="Proteomes" id="UP000783686">
    <property type="component" value="Unassembled WGS sequence"/>
</dbReference>
<evidence type="ECO:0000313" key="2">
    <source>
        <dbReference type="Proteomes" id="UP000614601"/>
    </source>
</evidence>
<comment type="caution">
    <text evidence="1">The sequence shown here is derived from an EMBL/GenBank/DDBJ whole genome shotgun (WGS) entry which is preliminary data.</text>
</comment>